<dbReference type="CDD" id="cd08547">
    <property type="entry name" value="Type_II_cohesin"/>
    <property type="match status" value="1"/>
</dbReference>
<evidence type="ECO:0000313" key="3">
    <source>
        <dbReference type="EMBL" id="MCQ1537745.1"/>
    </source>
</evidence>
<protein>
    <recommendedName>
        <fullName evidence="2">Cohesin domain-containing protein</fullName>
    </recommendedName>
</protein>
<dbReference type="InterPro" id="IPR002102">
    <property type="entry name" value="Cohesin_dom"/>
</dbReference>
<name>A0ABD4TIT3_9EURY</name>
<dbReference type="Gene3D" id="2.60.40.680">
    <property type="match status" value="1"/>
</dbReference>
<feature type="domain" description="Cohesin" evidence="2">
    <location>
        <begin position="39"/>
        <end position="151"/>
    </location>
</feature>
<keyword evidence="4" id="KW-1185">Reference proteome</keyword>
<accession>A0ABD4TIT3</accession>
<feature type="region of interest" description="Disordered" evidence="1">
    <location>
        <begin position="191"/>
        <end position="230"/>
    </location>
</feature>
<dbReference type="InterPro" id="IPR008965">
    <property type="entry name" value="CBM2/CBM3_carb-bd_dom_sf"/>
</dbReference>
<evidence type="ECO:0000313" key="4">
    <source>
        <dbReference type="Proteomes" id="UP001524383"/>
    </source>
</evidence>
<dbReference type="EMBL" id="VOTZ01000002">
    <property type="protein sequence ID" value="MCQ1537745.1"/>
    <property type="molecule type" value="Genomic_DNA"/>
</dbReference>
<evidence type="ECO:0000256" key="1">
    <source>
        <dbReference type="SAM" id="MobiDB-lite"/>
    </source>
</evidence>
<gene>
    <name evidence="3" type="ORF">FTO68_01895</name>
</gene>
<reference evidence="3 4" key="1">
    <citation type="submission" date="2019-08" db="EMBL/GenBank/DDBJ databases">
        <authorList>
            <person name="Chen S.-C."/>
            <person name="Lai M.-C."/>
            <person name="You Y.-T."/>
        </authorList>
    </citation>
    <scope>NUCLEOTIDE SEQUENCE [LARGE SCALE GENOMIC DNA]</scope>
    <source>
        <strain evidence="3 4">P2F9704a</strain>
    </source>
</reference>
<comment type="caution">
    <text evidence="3">The sequence shown here is derived from an EMBL/GenBank/DDBJ whole genome shotgun (WGS) entry which is preliminary data.</text>
</comment>
<dbReference type="AlphaFoldDB" id="A0ABD4TIT3"/>
<dbReference type="Pfam" id="PF00963">
    <property type="entry name" value="Cohesin"/>
    <property type="match status" value="1"/>
</dbReference>
<evidence type="ECO:0000259" key="2">
    <source>
        <dbReference type="Pfam" id="PF00963"/>
    </source>
</evidence>
<dbReference type="Proteomes" id="UP001524383">
    <property type="component" value="Unassembled WGS sequence"/>
</dbReference>
<proteinExistence type="predicted"/>
<organism evidence="3 4">
    <name type="scientific">Methanocalculus taiwanensis</name>
    <dbReference type="NCBI Taxonomy" id="106207"/>
    <lineage>
        <taxon>Archaea</taxon>
        <taxon>Methanobacteriati</taxon>
        <taxon>Methanobacteriota</taxon>
        <taxon>Stenosarchaea group</taxon>
        <taxon>Methanomicrobia</taxon>
        <taxon>Methanomicrobiales</taxon>
        <taxon>Methanocalculaceae</taxon>
        <taxon>Methanocalculus</taxon>
    </lineage>
</organism>
<dbReference type="RefSeq" id="WP_255331655.1">
    <property type="nucleotide sequence ID" value="NZ_VOTZ01000002.1"/>
</dbReference>
<dbReference type="SUPFAM" id="SSF49384">
    <property type="entry name" value="Carbohydrate-binding domain"/>
    <property type="match status" value="1"/>
</dbReference>
<sequence>MKERTVLLLLVASFCIIGSAHAATVMEIDSGNADGSYLQVHVAEIASATSLQFDLTYDPAVVSIAGIRKAAGYEGVSMTTNTNVAGAARVLIIFPDPVTIQEPAGVVEIAFSPVASGTSTLSLTDARWSDFPAFASITFDEVKSGTVTSTITPNAPATAVPSYYEASSGSSYDPGTFTLPEDTVEIPAVPEQPFTQPAGTQIPAEPSLSATPATEEQPGESPLPGVPDATPAPAPVAALPIILAAILLYRRNQ</sequence>